<dbReference type="SMART" id="SM00954">
    <property type="entry name" value="RelA_SpoT"/>
    <property type="match status" value="1"/>
</dbReference>
<dbReference type="FunFam" id="3.10.20.30:FF:000002">
    <property type="entry name" value="GTP pyrophosphokinase (RelA/SpoT)"/>
    <property type="match status" value="1"/>
</dbReference>
<dbReference type="PATRIC" id="fig|1194971.3.peg.763"/>
<evidence type="ECO:0000256" key="5">
    <source>
        <dbReference type="RuleBase" id="RU003847"/>
    </source>
</evidence>
<dbReference type="InterPro" id="IPR045865">
    <property type="entry name" value="ACT-like_dom_sf"/>
</dbReference>
<dbReference type="PANTHER" id="PTHR21262">
    <property type="entry name" value="GUANOSINE-3',5'-BIS DIPHOSPHATE 3'-PYROPHOSPHOHYDROLASE"/>
    <property type="match status" value="1"/>
</dbReference>
<dbReference type="InterPro" id="IPR006674">
    <property type="entry name" value="HD_domain"/>
</dbReference>
<dbReference type="CDD" id="cd00077">
    <property type="entry name" value="HDc"/>
    <property type="match status" value="1"/>
</dbReference>
<comment type="catalytic activity">
    <reaction evidence="4">
        <text>GTP + ATP = guanosine 3'-diphosphate 5'-triphosphate + AMP</text>
        <dbReference type="Rhea" id="RHEA:22088"/>
        <dbReference type="ChEBI" id="CHEBI:30616"/>
        <dbReference type="ChEBI" id="CHEBI:37565"/>
        <dbReference type="ChEBI" id="CHEBI:142410"/>
        <dbReference type="ChEBI" id="CHEBI:456215"/>
        <dbReference type="EC" id="2.7.6.5"/>
    </reaction>
</comment>
<dbReference type="FunFam" id="3.30.460.10:FF:000001">
    <property type="entry name" value="GTP pyrophosphokinase RelA"/>
    <property type="match status" value="1"/>
</dbReference>
<feature type="domain" description="HD" evidence="7">
    <location>
        <begin position="61"/>
        <end position="160"/>
    </location>
</feature>
<protein>
    <recommendedName>
        <fullName evidence="2">GTP diphosphokinase</fullName>
        <ecNumber evidence="2">2.7.6.5</ecNumber>
    </recommendedName>
</protein>
<dbReference type="InterPro" id="IPR012676">
    <property type="entry name" value="TGS-like"/>
</dbReference>
<evidence type="ECO:0000256" key="4">
    <source>
        <dbReference type="ARBA" id="ARBA00048244"/>
    </source>
</evidence>
<dbReference type="CDD" id="cd01668">
    <property type="entry name" value="TGS_RSH"/>
    <property type="match status" value="1"/>
</dbReference>
<keyword evidence="9" id="KW-0418">Kinase</keyword>
<dbReference type="GO" id="GO:0016301">
    <property type="term" value="F:kinase activity"/>
    <property type="evidence" value="ECO:0007669"/>
    <property type="project" value="UniProtKB-KW"/>
</dbReference>
<organism evidence="9 10">
    <name type="scientific">Ligilactobacillus salivarius str. Ren</name>
    <dbReference type="NCBI Taxonomy" id="1194971"/>
    <lineage>
        <taxon>Bacteria</taxon>
        <taxon>Bacillati</taxon>
        <taxon>Bacillota</taxon>
        <taxon>Bacilli</taxon>
        <taxon>Lactobacillales</taxon>
        <taxon>Lactobacillaceae</taxon>
        <taxon>Ligilactobacillus</taxon>
    </lineage>
</organism>
<dbReference type="PROSITE" id="PS51671">
    <property type="entry name" value="ACT"/>
    <property type="match status" value="1"/>
</dbReference>
<dbReference type="Proteomes" id="UP000035027">
    <property type="component" value="Chromosome"/>
</dbReference>
<dbReference type="InterPro" id="IPR033655">
    <property type="entry name" value="TGS_RelA/SpoT"/>
</dbReference>
<sequence length="750" mass="85672">MKKLLGVEVRFMKKETIWSAQDVIDMCKGYMNENHVKFVEKACEFATYVHSEQVRKSGEPYIIHPIQVAGILANLKMDPETVSAGFLHDVVEDTKVTLGDIGELFGKDVEVIVDGVTKLSKIRYKSHQEQLAENHRKLLLAMSKDLRVIIVKLADRLHNMRTLSHLRPDKQRRIANETLEIYAPLADRLGISTIKWELQDMSLRYLNPQQYYRIVHLMNSKREERVHYIDEVIVEIKKAIAELNIEYDIYGRPKHIYSIYRKMRDQHKQFSQIYDLSAVRVIVKSIKDCYAVLGAIHTRWKPMPGRFKDYIAMPKANMYQSLHTTVIGPNGRPFEVQIRTEEMHRVAEYGIAAHWAYKEGRKDAVPQTTTGTKLNLFKEILELQKESNDASEFMESVKGDLFSDRVYVFTPKGDVFELPKGSGPLDMAYSIHTEIGAHTTGAKVNGKIRPLDYQLKNGDIVDILTSQNSAGPSQDWLDLVHTSKARNKIKHFFKKRDREENVEKGREILVQELTNAGYNAKDVLNDNMAKCLEKKQFKKANDLYASIGSGDTAPVGIVNILTADLRKKADDDRKRQEEKALLENHQEINNDTKENKKPKQESGILIEGIDNLLVRLSHCCNPVPGDDIVGYITKGRGVSVHRVECPNVKAAESQGTRLIDVSWNILPDDRAYYNADLEVQGYNRDGLLNDILQAINNNTKSLNSVNGRIDHNKMANISATIGVKDKEHLQRIIDRIKNIPDVYMVKRPIH</sequence>
<dbReference type="Gene3D" id="3.10.20.30">
    <property type="match status" value="1"/>
</dbReference>
<name>A0A0F7PXU8_9LACO</name>
<dbReference type="InterPro" id="IPR004095">
    <property type="entry name" value="TGS"/>
</dbReference>
<dbReference type="Pfam" id="PF13291">
    <property type="entry name" value="ACT_4"/>
    <property type="match status" value="1"/>
</dbReference>
<dbReference type="Gene3D" id="3.30.460.10">
    <property type="entry name" value="Beta Polymerase, domain 2"/>
    <property type="match status" value="1"/>
</dbReference>
<feature type="domain" description="ACT" evidence="6">
    <location>
        <begin position="676"/>
        <end position="750"/>
    </location>
</feature>
<dbReference type="Pfam" id="PF04607">
    <property type="entry name" value="RelA_SpoT"/>
    <property type="match status" value="1"/>
</dbReference>
<keyword evidence="3" id="KW-0547">Nucleotide-binding</keyword>
<dbReference type="SUPFAM" id="SSF55021">
    <property type="entry name" value="ACT-like"/>
    <property type="match status" value="1"/>
</dbReference>
<evidence type="ECO:0000313" key="9">
    <source>
        <dbReference type="EMBL" id="AKI04310.1"/>
    </source>
</evidence>
<dbReference type="SUPFAM" id="SSF81301">
    <property type="entry name" value="Nucleotidyltransferase"/>
    <property type="match status" value="1"/>
</dbReference>
<comment type="function">
    <text evidence="5">In eubacteria ppGpp (guanosine 3'-diphosphate 5'-diphosphate) is a mediator of the stringent response that coordinates a variety of cellular activities in response to changes in nutritional abundance.</text>
</comment>
<evidence type="ECO:0000259" key="7">
    <source>
        <dbReference type="PROSITE" id="PS51831"/>
    </source>
</evidence>
<dbReference type="UniPathway" id="UPA00908">
    <property type="reaction ID" value="UER00884"/>
</dbReference>
<dbReference type="GO" id="GO:0008728">
    <property type="term" value="F:GTP diphosphokinase activity"/>
    <property type="evidence" value="ECO:0007669"/>
    <property type="project" value="UniProtKB-EC"/>
</dbReference>
<evidence type="ECO:0000256" key="2">
    <source>
        <dbReference type="ARBA" id="ARBA00013251"/>
    </source>
</evidence>
<keyword evidence="9" id="KW-0808">Transferase</keyword>
<dbReference type="SUPFAM" id="SSF109604">
    <property type="entry name" value="HD-domain/PDEase-like"/>
    <property type="match status" value="1"/>
</dbReference>
<dbReference type="PROSITE" id="PS51880">
    <property type="entry name" value="TGS"/>
    <property type="match status" value="1"/>
</dbReference>
<comment type="pathway">
    <text evidence="1">Purine metabolism; ppGpp biosynthesis; ppGpp from GTP: step 1/2.</text>
</comment>
<dbReference type="SUPFAM" id="SSF81271">
    <property type="entry name" value="TGS-like"/>
    <property type="match status" value="1"/>
</dbReference>
<dbReference type="EC" id="2.7.6.5" evidence="2"/>
<dbReference type="Gene3D" id="3.30.70.260">
    <property type="match status" value="1"/>
</dbReference>
<dbReference type="EMBL" id="CP011403">
    <property type="protein sequence ID" value="AKI04310.1"/>
    <property type="molecule type" value="Genomic_DNA"/>
</dbReference>
<dbReference type="Pfam" id="PF02824">
    <property type="entry name" value="TGS"/>
    <property type="match status" value="1"/>
</dbReference>
<dbReference type="GO" id="GO:0005525">
    <property type="term" value="F:GTP binding"/>
    <property type="evidence" value="ECO:0007669"/>
    <property type="project" value="UniProtKB-KW"/>
</dbReference>
<dbReference type="InterPro" id="IPR012675">
    <property type="entry name" value="Beta-grasp_dom_sf"/>
</dbReference>
<dbReference type="Pfam" id="PF19296">
    <property type="entry name" value="RelA_AH_RIS"/>
    <property type="match status" value="1"/>
</dbReference>
<dbReference type="InterPro" id="IPR043519">
    <property type="entry name" value="NT_sf"/>
</dbReference>
<dbReference type="AlphaFoldDB" id="A0A0F7PXU8"/>
<proteinExistence type="inferred from homology"/>
<keyword evidence="3" id="KW-0342">GTP-binding</keyword>
<dbReference type="CDD" id="cd05399">
    <property type="entry name" value="NT_Rel-Spo_like"/>
    <property type="match status" value="1"/>
</dbReference>
<dbReference type="Pfam" id="PF13328">
    <property type="entry name" value="HD_4"/>
    <property type="match status" value="1"/>
</dbReference>
<dbReference type="PANTHER" id="PTHR21262:SF31">
    <property type="entry name" value="GTP PYROPHOSPHOKINASE"/>
    <property type="match status" value="1"/>
</dbReference>
<dbReference type="Gene3D" id="1.10.3210.10">
    <property type="entry name" value="Hypothetical protein af1432"/>
    <property type="match status" value="1"/>
</dbReference>
<dbReference type="InterPro" id="IPR045600">
    <property type="entry name" value="RelA/SpoT_AH_RIS"/>
</dbReference>
<evidence type="ECO:0000256" key="3">
    <source>
        <dbReference type="ARBA" id="ARBA00023134"/>
    </source>
</evidence>
<evidence type="ECO:0000259" key="6">
    <source>
        <dbReference type="PROSITE" id="PS51671"/>
    </source>
</evidence>
<dbReference type="InterPro" id="IPR004811">
    <property type="entry name" value="RelA/Spo_fam"/>
</dbReference>
<gene>
    <name evidence="9" type="ORF">LsR_00763</name>
</gene>
<evidence type="ECO:0000259" key="8">
    <source>
        <dbReference type="PROSITE" id="PS51880"/>
    </source>
</evidence>
<dbReference type="InterPro" id="IPR003607">
    <property type="entry name" value="HD/PDEase_dom"/>
</dbReference>
<evidence type="ECO:0000313" key="10">
    <source>
        <dbReference type="Proteomes" id="UP000035027"/>
    </source>
</evidence>
<dbReference type="CDD" id="cd04876">
    <property type="entry name" value="ACT_RelA-SpoT"/>
    <property type="match status" value="1"/>
</dbReference>
<accession>A0A0F7PXU8</accession>
<dbReference type="InterPro" id="IPR002912">
    <property type="entry name" value="ACT_dom"/>
</dbReference>
<dbReference type="PROSITE" id="PS51831">
    <property type="entry name" value="HD"/>
    <property type="match status" value="1"/>
</dbReference>
<feature type="domain" description="TGS" evidence="8">
    <location>
        <begin position="404"/>
        <end position="465"/>
    </location>
</feature>
<dbReference type="SMART" id="SM00471">
    <property type="entry name" value="HDc"/>
    <property type="match status" value="1"/>
</dbReference>
<dbReference type="FunFam" id="1.10.3210.10:FF:000001">
    <property type="entry name" value="GTP pyrophosphokinase RelA"/>
    <property type="match status" value="1"/>
</dbReference>
<dbReference type="GO" id="GO:0015970">
    <property type="term" value="P:guanosine tetraphosphate biosynthetic process"/>
    <property type="evidence" value="ECO:0007669"/>
    <property type="project" value="UniProtKB-UniPathway"/>
</dbReference>
<evidence type="ECO:0000256" key="1">
    <source>
        <dbReference type="ARBA" id="ARBA00004976"/>
    </source>
</evidence>
<reference evidence="9 10" key="1">
    <citation type="submission" date="2015-05" db="EMBL/GenBank/DDBJ databases">
        <title>Complete genome sequence of Lactobacillus salivarius Ren, a probiotic strain with antitumor activity.</title>
        <authorList>
            <person name="Sun E."/>
            <person name="Zhao L."/>
            <person name="Liu S."/>
            <person name="Zhang M."/>
            <person name="Guo H."/>
            <person name="Ren F."/>
        </authorList>
    </citation>
    <scope>NUCLEOTIDE SEQUENCE [LARGE SCALE GENOMIC DNA]</scope>
    <source>
        <strain evidence="9 10">Ren</strain>
    </source>
</reference>
<dbReference type="NCBIfam" id="TIGR00691">
    <property type="entry name" value="spoT_relA"/>
    <property type="match status" value="1"/>
</dbReference>
<dbReference type="InterPro" id="IPR007685">
    <property type="entry name" value="RelA_SpoT"/>
</dbReference>
<dbReference type="GO" id="GO:0005886">
    <property type="term" value="C:plasma membrane"/>
    <property type="evidence" value="ECO:0007669"/>
    <property type="project" value="TreeGrafter"/>
</dbReference>
<comment type="similarity">
    <text evidence="5">Belongs to the relA/spoT family.</text>
</comment>